<dbReference type="SUPFAM" id="SSF143975">
    <property type="entry name" value="IlvD/EDD N-terminal domain-like"/>
    <property type="match status" value="1"/>
</dbReference>
<evidence type="ECO:0000256" key="1">
    <source>
        <dbReference type="ARBA" id="ARBA00006486"/>
    </source>
</evidence>
<dbReference type="InterPro" id="IPR000581">
    <property type="entry name" value="ILV_EDD_N"/>
</dbReference>
<keyword evidence="5 9" id="KW-0456">Lyase</keyword>
<dbReference type="GO" id="GO:0046872">
    <property type="term" value="F:metal ion binding"/>
    <property type="evidence" value="ECO:0007669"/>
    <property type="project" value="UniProtKB-KW"/>
</dbReference>
<sequence>MARDPLPPPDLEPGAIPDGPQVLRRDPASLRSARWFGPADLRSFGHRSRAMQMGYAPEEWTGKPVIAILNTWSDLQPCHAHFKHRVDDVKRGILMAGGFPVELPAISVSESFVKPTTMLYRNMLAMETEELLRSHPVDGAVLMGGCDKSTPGLLLGATSMNLPAIYIPAGPMLRGNWQGKVLGSGSDSWKYWDELRAGKITDQDWLGIEGGIARSYGTCMTMGTASTMTAIAEAVGMVLPGGSSIPAADAGHIRLSSESGRRIVDMVWEDLTPQRIQTREAYENAIAVAMAMGCSTNAIIHLIAMARRAGHAIGLDDFERYSRVVPVIGNVRPSGNTYLMEDFFYAGGIRALMNEIREHLHLDCLTVSGRTLGEAIDGAKVHNADVIRPLSNPVYGQGSLAVLKGNLAPSGCVIKPAAMDQRFLKHSGPALVFDDYASLKSAIDDEDLDVTADHVLVLRNAGPQGGPGMPEWGMLPMPKKLLRQGHRDMLRLSDARMSGTSYGACVLHVAPEAFIGGPLALLRTGDIVSIDVEARSIRMEVSDEELERRRAAWTPPAPRYERGYGVMFSRHIQQADEGCDFDFLRTEYGAPVPEPAIY</sequence>
<reference evidence="9 10" key="1">
    <citation type="submission" date="2018-05" db="EMBL/GenBank/DDBJ databases">
        <title>Complete Genome Sequence of Methylobacterium sp. 17Sr1-28.</title>
        <authorList>
            <person name="Srinivasan S."/>
        </authorList>
    </citation>
    <scope>NUCLEOTIDE SEQUENCE [LARGE SCALE GENOMIC DNA]</scope>
    <source>
        <strain evidence="9 10">17Sr1-28</strain>
    </source>
</reference>
<dbReference type="InterPro" id="IPR056740">
    <property type="entry name" value="ILV_EDD_C"/>
</dbReference>
<keyword evidence="10" id="KW-1185">Reference proteome</keyword>
<dbReference type="InterPro" id="IPR037237">
    <property type="entry name" value="IlvD/EDD_N"/>
</dbReference>
<keyword evidence="4" id="KW-0411">Iron-sulfur</keyword>
<comment type="similarity">
    <text evidence="1">Belongs to the IlvD/Edd family.</text>
</comment>
<dbReference type="Pfam" id="PF00920">
    <property type="entry name" value="ILVD_EDD_N"/>
    <property type="match status" value="1"/>
</dbReference>
<evidence type="ECO:0000256" key="5">
    <source>
        <dbReference type="ARBA" id="ARBA00023239"/>
    </source>
</evidence>
<dbReference type="InterPro" id="IPR052352">
    <property type="entry name" value="Sugar_Degrad_Dehydratases"/>
</dbReference>
<dbReference type="InterPro" id="IPR020558">
    <property type="entry name" value="DiOHA_6PGluconate_deHydtase_CS"/>
</dbReference>
<feature type="domain" description="Dihydroxy-acid/6-phosphogluconate dehydratase C-terminal" evidence="8">
    <location>
        <begin position="385"/>
        <end position="579"/>
    </location>
</feature>
<dbReference type="OrthoDB" id="7793094at2"/>
<evidence type="ECO:0000256" key="6">
    <source>
        <dbReference type="SAM" id="MobiDB-lite"/>
    </source>
</evidence>
<dbReference type="PANTHER" id="PTHR43183">
    <property type="entry name" value="HYPOTHETICAL DIHYDROXYACID DEHYDRATASE (EUROFUNG)-RELATED"/>
    <property type="match status" value="1"/>
</dbReference>
<dbReference type="GO" id="GO:0051536">
    <property type="term" value="F:iron-sulfur cluster binding"/>
    <property type="evidence" value="ECO:0007669"/>
    <property type="project" value="UniProtKB-KW"/>
</dbReference>
<accession>A0A2U8WS71</accession>
<dbReference type="AlphaFoldDB" id="A0A2U8WS71"/>
<evidence type="ECO:0000259" key="7">
    <source>
        <dbReference type="Pfam" id="PF00920"/>
    </source>
</evidence>
<dbReference type="RefSeq" id="WP_109960647.1">
    <property type="nucleotide sequence ID" value="NZ_CP029553.1"/>
</dbReference>
<feature type="region of interest" description="Disordered" evidence="6">
    <location>
        <begin position="1"/>
        <end position="21"/>
    </location>
</feature>
<dbReference type="SUPFAM" id="SSF52016">
    <property type="entry name" value="LeuD/IlvD-like"/>
    <property type="match status" value="1"/>
</dbReference>
<dbReference type="KEGG" id="mtea:DK419_20040"/>
<dbReference type="EMBL" id="CP029553">
    <property type="protein sequence ID" value="AWN48358.1"/>
    <property type="molecule type" value="Genomic_DNA"/>
</dbReference>
<evidence type="ECO:0000259" key="8">
    <source>
        <dbReference type="Pfam" id="PF24877"/>
    </source>
</evidence>
<name>A0A2U8WS71_9HYPH</name>
<evidence type="ECO:0000256" key="4">
    <source>
        <dbReference type="ARBA" id="ARBA00023014"/>
    </source>
</evidence>
<dbReference type="NCBIfam" id="NF009559">
    <property type="entry name" value="PRK13016.1"/>
    <property type="match status" value="1"/>
</dbReference>
<organism evidence="9 10">
    <name type="scientific">Methylobacterium terrae</name>
    <dbReference type="NCBI Taxonomy" id="2202827"/>
    <lineage>
        <taxon>Bacteria</taxon>
        <taxon>Pseudomonadati</taxon>
        <taxon>Pseudomonadota</taxon>
        <taxon>Alphaproteobacteria</taxon>
        <taxon>Hyphomicrobiales</taxon>
        <taxon>Methylobacteriaceae</taxon>
        <taxon>Methylobacterium</taxon>
    </lineage>
</organism>
<evidence type="ECO:0000313" key="10">
    <source>
        <dbReference type="Proteomes" id="UP000245444"/>
    </source>
</evidence>
<proteinExistence type="inferred from homology"/>
<evidence type="ECO:0000256" key="2">
    <source>
        <dbReference type="ARBA" id="ARBA00022723"/>
    </source>
</evidence>
<dbReference type="GO" id="GO:0004160">
    <property type="term" value="F:dihydroxy-acid dehydratase activity"/>
    <property type="evidence" value="ECO:0007669"/>
    <property type="project" value="UniProtKB-EC"/>
</dbReference>
<keyword evidence="2" id="KW-0479">Metal-binding</keyword>
<dbReference type="Pfam" id="PF24877">
    <property type="entry name" value="ILV_EDD_C"/>
    <property type="match status" value="1"/>
</dbReference>
<feature type="compositionally biased region" description="Pro residues" evidence="6">
    <location>
        <begin position="1"/>
        <end position="11"/>
    </location>
</feature>
<dbReference type="InterPro" id="IPR042096">
    <property type="entry name" value="Dihydro-acid_dehy_C"/>
</dbReference>
<dbReference type="Gene3D" id="3.50.30.80">
    <property type="entry name" value="IlvD/EDD C-terminal domain-like"/>
    <property type="match status" value="1"/>
</dbReference>
<keyword evidence="3" id="KW-0408">Iron</keyword>
<dbReference type="NCBIfam" id="NF004784">
    <property type="entry name" value="PRK06131.1"/>
    <property type="match status" value="1"/>
</dbReference>
<gene>
    <name evidence="9" type="ORF">DK419_20040</name>
</gene>
<feature type="domain" description="Dihydroxy-acid/6-phosphogluconate dehydratase N-terminal" evidence="7">
    <location>
        <begin position="63"/>
        <end position="374"/>
    </location>
</feature>
<dbReference type="PROSITE" id="PS00886">
    <property type="entry name" value="ILVD_EDD_1"/>
    <property type="match status" value="1"/>
</dbReference>
<dbReference type="Proteomes" id="UP000245444">
    <property type="component" value="Chromosome"/>
</dbReference>
<dbReference type="FunFam" id="3.50.30.80:FF:000001">
    <property type="entry name" value="Dihydroxy-acid dehydratase"/>
    <property type="match status" value="1"/>
</dbReference>
<dbReference type="EC" id="4.2.1.9" evidence="9"/>
<dbReference type="NCBIfam" id="NF009560">
    <property type="entry name" value="PRK13017.1"/>
    <property type="match status" value="1"/>
</dbReference>
<evidence type="ECO:0000313" key="9">
    <source>
        <dbReference type="EMBL" id="AWN48358.1"/>
    </source>
</evidence>
<dbReference type="PANTHER" id="PTHR43183:SF2">
    <property type="entry name" value="DIHYDROXY-ACID DEHYDRATASE"/>
    <property type="match status" value="1"/>
</dbReference>
<evidence type="ECO:0000256" key="3">
    <source>
        <dbReference type="ARBA" id="ARBA00023004"/>
    </source>
</evidence>
<protein>
    <submittedName>
        <fullName evidence="9">Dihydroxy-acid dehydratase</fullName>
        <ecNumber evidence="9">4.2.1.9</ecNumber>
    </submittedName>
</protein>